<dbReference type="SUPFAM" id="SSF100950">
    <property type="entry name" value="NagB/RpiA/CoA transferase-like"/>
    <property type="match status" value="1"/>
</dbReference>
<dbReference type="PANTHER" id="PTHR36179:SF2">
    <property type="entry name" value="LUD DOMAIN-CONTAINING PROTEIN"/>
    <property type="match status" value="1"/>
</dbReference>
<comment type="caution">
    <text evidence="2">The sequence shown here is derived from an EMBL/GenBank/DDBJ whole genome shotgun (WGS) entry which is preliminary data.</text>
</comment>
<evidence type="ECO:0000259" key="1">
    <source>
        <dbReference type="Pfam" id="PF02589"/>
    </source>
</evidence>
<organism evidence="2 3">
    <name type="scientific">Allofournierella massiliensis</name>
    <dbReference type="NCBI Taxonomy" id="1650663"/>
    <lineage>
        <taxon>Bacteria</taxon>
        <taxon>Bacillati</taxon>
        <taxon>Bacillota</taxon>
        <taxon>Clostridia</taxon>
        <taxon>Eubacteriales</taxon>
        <taxon>Oscillospiraceae</taxon>
        <taxon>Allofournierella</taxon>
    </lineage>
</organism>
<feature type="domain" description="LUD" evidence="1">
    <location>
        <begin position="13"/>
        <end position="205"/>
    </location>
</feature>
<dbReference type="STRING" id="1650663.GCA_001486665_01192"/>
<protein>
    <submittedName>
        <fullName evidence="2">YkgG family uncharacterized protein</fullName>
    </submittedName>
</protein>
<accession>A0A4R1QW16</accession>
<dbReference type="RefSeq" id="WP_058963668.1">
    <property type="nucleotide sequence ID" value="NZ_CABKVM010000015.1"/>
</dbReference>
<gene>
    <name evidence="2" type="ORF">EDD77_109122</name>
</gene>
<dbReference type="Gene3D" id="3.40.50.10420">
    <property type="entry name" value="NagB/RpiA/CoA transferase-like"/>
    <property type="match status" value="1"/>
</dbReference>
<evidence type="ECO:0000313" key="2">
    <source>
        <dbReference type="EMBL" id="TCL57847.1"/>
    </source>
</evidence>
<dbReference type="GeneID" id="97382607"/>
<dbReference type="OrthoDB" id="9809147at2"/>
<dbReference type="InterPro" id="IPR003741">
    <property type="entry name" value="LUD_dom"/>
</dbReference>
<dbReference type="PIRSF" id="PIRSF020269">
    <property type="entry name" value="DUF1121"/>
    <property type="match status" value="1"/>
</dbReference>
<dbReference type="EMBL" id="SLUM01000009">
    <property type="protein sequence ID" value="TCL57847.1"/>
    <property type="molecule type" value="Genomic_DNA"/>
</dbReference>
<dbReference type="InterPro" id="IPR024185">
    <property type="entry name" value="FTHF_cligase-like_sf"/>
</dbReference>
<reference evidence="2 3" key="1">
    <citation type="submission" date="2019-03" db="EMBL/GenBank/DDBJ databases">
        <title>Genomic Encyclopedia of Type Strains, Phase IV (KMG-IV): sequencing the most valuable type-strain genomes for metagenomic binning, comparative biology and taxonomic classification.</title>
        <authorList>
            <person name="Goeker M."/>
        </authorList>
    </citation>
    <scope>NUCLEOTIDE SEQUENCE [LARGE SCALE GENOMIC DNA]</scope>
    <source>
        <strain evidence="2 3">DSM 100451</strain>
    </source>
</reference>
<sequence>MHEAVIQNTERRIQRTMEALRANNMEAYYVKTAAEVRPFVEQMIPEGAVVSNGGSVSLAETGVMDLLASGRYQYLDRSKVTGEELDALFRQVFSADWYLASTNAVTEAGELYNVDGTANRVAAITFGPRNVLLVVGCNKIVKDIHAAARRVKEIAAPANTDRLNCKTPCAVTGTCADCHSPARICCTTTIHRYQRIPGRIKVLLVGEPLGF</sequence>
<dbReference type="PANTHER" id="PTHR36179">
    <property type="entry name" value="LUD_DOM DOMAIN-CONTAINING PROTEIN"/>
    <property type="match status" value="1"/>
</dbReference>
<dbReference type="Proteomes" id="UP000295184">
    <property type="component" value="Unassembled WGS sequence"/>
</dbReference>
<dbReference type="InterPro" id="IPR009501">
    <property type="entry name" value="UCP020269"/>
</dbReference>
<dbReference type="InterPro" id="IPR037171">
    <property type="entry name" value="NagB/RpiA_transferase-like"/>
</dbReference>
<dbReference type="Pfam" id="PF02589">
    <property type="entry name" value="LUD_dom"/>
    <property type="match status" value="1"/>
</dbReference>
<name>A0A4R1QW16_9FIRM</name>
<proteinExistence type="predicted"/>
<dbReference type="AlphaFoldDB" id="A0A4R1QW16"/>
<evidence type="ECO:0000313" key="3">
    <source>
        <dbReference type="Proteomes" id="UP000295184"/>
    </source>
</evidence>